<evidence type="ECO:0008006" key="3">
    <source>
        <dbReference type="Google" id="ProtNLM"/>
    </source>
</evidence>
<dbReference type="EMBL" id="JACNIG010000193">
    <property type="protein sequence ID" value="MBC8431937.1"/>
    <property type="molecule type" value="Genomic_DNA"/>
</dbReference>
<dbReference type="AlphaFoldDB" id="A0A8J6P2G2"/>
<dbReference type="Proteomes" id="UP000605201">
    <property type="component" value="Unassembled WGS sequence"/>
</dbReference>
<sequence>MKEVAKLLQEVRTSGIIQNYALFGAVAQMRYTEPVATLDADVLVILSDDTGLDVLAPIYSYCRKRGYVPEGEAVLVGKWPVQFVPTFSPLTEEAVREAETGDIDGVPVRVVSAVHLAIIALSVGRPKDHLRILALIEADATLEEEIEKLATRHNLTAQWSVFKRRFFDV</sequence>
<evidence type="ECO:0000313" key="2">
    <source>
        <dbReference type="Proteomes" id="UP000605201"/>
    </source>
</evidence>
<organism evidence="1 2">
    <name type="scientific">Candidatus Desulfatibia vada</name>
    <dbReference type="NCBI Taxonomy" id="2841696"/>
    <lineage>
        <taxon>Bacteria</taxon>
        <taxon>Pseudomonadati</taxon>
        <taxon>Thermodesulfobacteriota</taxon>
        <taxon>Desulfobacteria</taxon>
        <taxon>Desulfobacterales</taxon>
        <taxon>Desulfobacterales incertae sedis</taxon>
        <taxon>Candidatus Desulfatibia</taxon>
    </lineage>
</organism>
<name>A0A8J6P2G2_9BACT</name>
<accession>A0A8J6P2G2</accession>
<protein>
    <recommendedName>
        <fullName evidence="3">Nucleotidyltransferase domain-containing protein</fullName>
    </recommendedName>
</protein>
<reference evidence="1 2" key="1">
    <citation type="submission" date="2020-08" db="EMBL/GenBank/DDBJ databases">
        <title>Bridging the membrane lipid divide: bacteria of the FCB group superphylum have the potential to synthesize archaeal ether lipids.</title>
        <authorList>
            <person name="Villanueva L."/>
            <person name="Von Meijenfeldt F.A.B."/>
            <person name="Westbye A.B."/>
            <person name="Yadav S."/>
            <person name="Hopmans E.C."/>
            <person name="Dutilh B.E."/>
            <person name="Sinninghe Damste J.S."/>
        </authorList>
    </citation>
    <scope>NUCLEOTIDE SEQUENCE [LARGE SCALE GENOMIC DNA]</scope>
    <source>
        <strain evidence="1">NIOZ-UU17</strain>
    </source>
</reference>
<evidence type="ECO:0000313" key="1">
    <source>
        <dbReference type="EMBL" id="MBC8431937.1"/>
    </source>
</evidence>
<comment type="caution">
    <text evidence="1">The sequence shown here is derived from an EMBL/GenBank/DDBJ whole genome shotgun (WGS) entry which is preliminary data.</text>
</comment>
<proteinExistence type="predicted"/>
<gene>
    <name evidence="1" type="ORF">H8D96_08445</name>
</gene>